<dbReference type="Pfam" id="PF10686">
    <property type="entry name" value="YAcAr"/>
    <property type="match status" value="1"/>
</dbReference>
<evidence type="ECO:0000313" key="2">
    <source>
        <dbReference type="EMBL" id="GAA4225943.1"/>
    </source>
</evidence>
<dbReference type="Proteomes" id="UP001501710">
    <property type="component" value="Unassembled WGS sequence"/>
</dbReference>
<evidence type="ECO:0000313" key="3">
    <source>
        <dbReference type="Proteomes" id="UP001501710"/>
    </source>
</evidence>
<keyword evidence="3" id="KW-1185">Reference proteome</keyword>
<evidence type="ECO:0000259" key="1">
    <source>
        <dbReference type="Pfam" id="PF10686"/>
    </source>
</evidence>
<reference evidence="3" key="1">
    <citation type="journal article" date="2019" name="Int. J. Syst. Evol. Microbiol.">
        <title>The Global Catalogue of Microorganisms (GCM) 10K type strain sequencing project: providing services to taxonomists for standard genome sequencing and annotation.</title>
        <authorList>
            <consortium name="The Broad Institute Genomics Platform"/>
            <consortium name="The Broad Institute Genome Sequencing Center for Infectious Disease"/>
            <person name="Wu L."/>
            <person name="Ma J."/>
        </authorList>
    </citation>
    <scope>NUCLEOTIDE SEQUENCE [LARGE SCALE GENOMIC DNA]</scope>
    <source>
        <strain evidence="3">JCM 17440</strain>
    </source>
</reference>
<accession>A0ABP8BUD6</accession>
<feature type="domain" description="YspA cpYpsA-related SLOG" evidence="1">
    <location>
        <begin position="1"/>
        <end position="73"/>
    </location>
</feature>
<organism evidence="2 3">
    <name type="scientific">Actinomadura meridiana</name>
    <dbReference type="NCBI Taxonomy" id="559626"/>
    <lineage>
        <taxon>Bacteria</taxon>
        <taxon>Bacillati</taxon>
        <taxon>Actinomycetota</taxon>
        <taxon>Actinomycetes</taxon>
        <taxon>Streptosporangiales</taxon>
        <taxon>Thermomonosporaceae</taxon>
        <taxon>Actinomadura</taxon>
    </lineage>
</organism>
<comment type="caution">
    <text evidence="2">The sequence shown here is derived from an EMBL/GenBank/DDBJ whole genome shotgun (WGS) entry which is preliminary data.</text>
</comment>
<dbReference type="EMBL" id="BAABAS010000004">
    <property type="protein sequence ID" value="GAA4225943.1"/>
    <property type="molecule type" value="Genomic_DNA"/>
</dbReference>
<name>A0ABP8BUD6_9ACTN</name>
<sequence length="129" mass="14041">MRILVTGSRAWDDAATIRTALDEVYFSSTCTMPVTVVHGDCPHGADAIVHAWAADTRRAEWVVGEERHPADWRPGGGAFDRSAGHRRNAEMVNAGADLCLAFIRDRSSGATHTADLAERAGIPVRRWTS</sequence>
<gene>
    <name evidence="2" type="ORF">GCM10022254_09160</name>
</gene>
<proteinExistence type="predicted"/>
<dbReference type="RefSeq" id="WP_344890187.1">
    <property type="nucleotide sequence ID" value="NZ_BAABAS010000004.1"/>
</dbReference>
<protein>
    <recommendedName>
        <fullName evidence="1">YspA cpYpsA-related SLOG domain-containing protein</fullName>
    </recommendedName>
</protein>
<dbReference type="InterPro" id="IPR019627">
    <property type="entry name" value="YAcAr"/>
</dbReference>